<feature type="transmembrane region" description="Helical" evidence="1">
    <location>
        <begin position="108"/>
        <end position="128"/>
    </location>
</feature>
<dbReference type="EMBL" id="JAPFQO010000005">
    <property type="protein sequence ID" value="MCX2740040.1"/>
    <property type="molecule type" value="Genomic_DNA"/>
</dbReference>
<organism evidence="2 3">
    <name type="scientific">Pontibacter anaerobius</name>
    <dbReference type="NCBI Taxonomy" id="2993940"/>
    <lineage>
        <taxon>Bacteria</taxon>
        <taxon>Pseudomonadati</taxon>
        <taxon>Bacteroidota</taxon>
        <taxon>Cytophagia</taxon>
        <taxon>Cytophagales</taxon>
        <taxon>Hymenobacteraceae</taxon>
        <taxon>Pontibacter</taxon>
    </lineage>
</organism>
<accession>A0ABT3RES0</accession>
<comment type="caution">
    <text evidence="2">The sequence shown here is derived from an EMBL/GenBank/DDBJ whole genome shotgun (WGS) entry which is preliminary data.</text>
</comment>
<protein>
    <submittedName>
        <fullName evidence="2">Uncharacterized protein</fullName>
    </submittedName>
</protein>
<keyword evidence="3" id="KW-1185">Reference proteome</keyword>
<keyword evidence="1" id="KW-0812">Transmembrane</keyword>
<evidence type="ECO:0000313" key="2">
    <source>
        <dbReference type="EMBL" id="MCX2740040.1"/>
    </source>
</evidence>
<evidence type="ECO:0000256" key="1">
    <source>
        <dbReference type="SAM" id="Phobius"/>
    </source>
</evidence>
<proteinExistence type="predicted"/>
<keyword evidence="1" id="KW-1133">Transmembrane helix</keyword>
<gene>
    <name evidence="2" type="ORF">OO017_08800</name>
</gene>
<feature type="transmembrane region" description="Helical" evidence="1">
    <location>
        <begin position="85"/>
        <end position="102"/>
    </location>
</feature>
<reference evidence="2 3" key="1">
    <citation type="submission" date="2022-11" db="EMBL/GenBank/DDBJ databases">
        <title>The characterization of three novel Bacteroidetes species and genomic analysis of their roles in tidal elemental geochemical cycles.</title>
        <authorList>
            <person name="Ma K.-J."/>
        </authorList>
    </citation>
    <scope>NUCLEOTIDE SEQUENCE [LARGE SCALE GENOMIC DNA]</scope>
    <source>
        <strain evidence="2 3">M82</strain>
    </source>
</reference>
<evidence type="ECO:0000313" key="3">
    <source>
        <dbReference type="Proteomes" id="UP001207228"/>
    </source>
</evidence>
<name>A0ABT3RES0_9BACT</name>
<sequence length="231" mass="26124">MPSPRESNINDFAFDYLRNHYATRFGAKHILVDKEEQTRQGHSTQGLFSFKMQDNALYVAVLHTEQSPLITKTLTRYKKKGLSKLRYLTSFLVLVLVAVAAWQLGYFALGLAAAVLLAAVTFTLHTLAEEKLKIRKFAHLLDEFRKTPADEQWLGLSISSLTFRNNYLAKQLLAMCARRGIGVITVGQRAKVVLQQEPKPTTCRRGDFLSHYQSDARIRKALLGDTVLRVA</sequence>
<dbReference type="RefSeq" id="WP_266052108.1">
    <property type="nucleotide sequence ID" value="NZ_JAPFQO010000005.1"/>
</dbReference>
<keyword evidence="1" id="KW-0472">Membrane</keyword>
<dbReference type="Proteomes" id="UP001207228">
    <property type="component" value="Unassembled WGS sequence"/>
</dbReference>